<sequence length="1199" mass="130624">MAPSYRQVEQADHDTDNESNSSSPAPVPHSPSHPHPRRLPPSLAAPVFAPPLSASMGLFLDDPNHKTGTSSVDDENTSPSTNGLSQFMQSITSPSTKTSGSYDMVDGDDFADNARSSPTFSFDKHKDSSPSESARASSPKVNTRAAPAPAPSPSPSVPLHRPLPRNARSPATTADLGFALSKTSAPIVRTASGRATALRHPTPDLQVLQGAYSGNIEHLERTAERLSMTSSIDNAIKDLHDEQKRSDSRKSSLLGRSRQMSNASSIVEVNSAARSGGYSPAGFMMSSGGSFSAGGGGRMRSASKGSRLGSRPEPEMEGRPLDSFVGSTTPAISTSPVVVQAASIDERDEYATTLTKPVTDQFSHTDAAAYVEYHQPYEDRPPTPLSTHTIEPTNSIFEGFDGVHTGPIQAPIEAPKPPLHAHFEEDMDARFTEVSHDPPPQHRRSVSGGDLLDHPQRRVSSGNRLSMARPQSYADPGTGQQMVYYPAPVPMMLNLPQKLSKAASSMARNKRRSQVLSNIPPAARQSAIWLPDVLEDEPALAEDEGVQSQEYLPQHQRATMGGRRHTQDLSHLPPQLRASAFFDLPAPPQTVELKEQSAVATLDSILDASAHAPVSAFTDHAFAGQLGSEVYGKPKGHNRSSTQLLETQHKRRTSSFNLLRGRRASSQTLLDTEKEKKRSTTMSGMGETPTAKPRMTLDDEEEYEGKDTSRADLSESGDAHRIGSGEYGENEEAVEGEEDESEADDEQPEDEVYHGPPTTLLAELQIRKQQQKLRTRNLYQAYPNGMHSTLLQLDAVAQVEQSTRKQKKINLAWETSNQQQDDGESSNDDVPLAVLYSKKAQDMNRPIGLLEKREMEDNEPLSKRRERITGRPMPRATTMMSPPPRIDSLDDPEEEGETLAQRIRRLKEKGGTAKGLNLPLARPISGDFASEMMSQFGDLDKPNVKGKGREKAPSPNLEEETLGQRRKRLQAERAAEASGGGEVRPAFNQRHSMANILQAHPAANGNGPNKERPATGLLGMHEATRSSTLLNLDFSSDLKPQNHIKPNGLLGLNDQRRSSTLLNLDYHTAPAPPRQTSGGFKNGAYNDPQGGIVPPPQPQPQQQPQYNNMYGFNGAPAFPQPSLGFNNGFQNQGMMPFANPYAQMGYNPNAMNMPMGFMPGMAMNMAPNPMMGMGMGGMAQPLNQGQRDMVERWRQSVMQ</sequence>
<proteinExistence type="predicted"/>
<feature type="region of interest" description="Disordered" evidence="1">
    <location>
        <begin position="291"/>
        <end position="321"/>
    </location>
</feature>
<organism evidence="2 3">
    <name type="scientific">Amylocarpus encephaloides</name>
    <dbReference type="NCBI Taxonomy" id="45428"/>
    <lineage>
        <taxon>Eukaryota</taxon>
        <taxon>Fungi</taxon>
        <taxon>Dikarya</taxon>
        <taxon>Ascomycota</taxon>
        <taxon>Pezizomycotina</taxon>
        <taxon>Leotiomycetes</taxon>
        <taxon>Helotiales</taxon>
        <taxon>Helotiales incertae sedis</taxon>
        <taxon>Amylocarpus</taxon>
    </lineage>
</organism>
<gene>
    <name evidence="2" type="ORF">BJ875DRAFT_447436</name>
</gene>
<feature type="compositionally biased region" description="Polar residues" evidence="1">
    <location>
        <begin position="66"/>
        <end position="101"/>
    </location>
</feature>
<feature type="compositionally biased region" description="Basic and acidic residues" evidence="1">
    <location>
        <begin position="237"/>
        <end position="250"/>
    </location>
</feature>
<feature type="compositionally biased region" description="Basic and acidic residues" evidence="1">
    <location>
        <begin position="310"/>
        <end position="320"/>
    </location>
</feature>
<feature type="compositionally biased region" description="Basic and acidic residues" evidence="1">
    <location>
        <begin position="938"/>
        <end position="952"/>
    </location>
</feature>
<keyword evidence="3" id="KW-1185">Reference proteome</keyword>
<dbReference type="Proteomes" id="UP000824998">
    <property type="component" value="Unassembled WGS sequence"/>
</dbReference>
<evidence type="ECO:0000313" key="2">
    <source>
        <dbReference type="EMBL" id="KAG9239711.1"/>
    </source>
</evidence>
<dbReference type="AlphaFoldDB" id="A0A9P7YU60"/>
<evidence type="ECO:0000313" key="3">
    <source>
        <dbReference type="Proteomes" id="UP000824998"/>
    </source>
</evidence>
<feature type="compositionally biased region" description="Acidic residues" evidence="1">
    <location>
        <begin position="728"/>
        <end position="750"/>
    </location>
</feature>
<feature type="region of interest" description="Disordered" evidence="1">
    <location>
        <begin position="630"/>
        <end position="755"/>
    </location>
</feature>
<feature type="region of interest" description="Disordered" evidence="1">
    <location>
        <begin position="1"/>
        <end position="171"/>
    </location>
</feature>
<feature type="compositionally biased region" description="Basic and acidic residues" evidence="1">
    <location>
        <begin position="855"/>
        <end position="869"/>
    </location>
</feature>
<protein>
    <submittedName>
        <fullName evidence="2">Uncharacterized protein</fullName>
    </submittedName>
</protein>
<name>A0A9P7YU60_9HELO</name>
<accession>A0A9P7YU60</accession>
<reference evidence="2" key="1">
    <citation type="journal article" date="2021" name="IMA Fungus">
        <title>Genomic characterization of three marine fungi, including Emericellopsis atlantica sp. nov. with signatures of a generalist lifestyle and marine biomass degradation.</title>
        <authorList>
            <person name="Hagestad O.C."/>
            <person name="Hou L."/>
            <person name="Andersen J.H."/>
            <person name="Hansen E.H."/>
            <person name="Altermark B."/>
            <person name="Li C."/>
            <person name="Kuhnert E."/>
            <person name="Cox R.J."/>
            <person name="Crous P.W."/>
            <person name="Spatafora J.W."/>
            <person name="Lail K."/>
            <person name="Amirebrahimi M."/>
            <person name="Lipzen A."/>
            <person name="Pangilinan J."/>
            <person name="Andreopoulos W."/>
            <person name="Hayes R.D."/>
            <person name="Ng V."/>
            <person name="Grigoriev I.V."/>
            <person name="Jackson S.A."/>
            <person name="Sutton T.D.S."/>
            <person name="Dobson A.D.W."/>
            <person name="Rama T."/>
        </authorList>
    </citation>
    <scope>NUCLEOTIDE SEQUENCE</scope>
    <source>
        <strain evidence="2">TRa018bII</strain>
    </source>
</reference>
<feature type="compositionally biased region" description="Basic and acidic residues" evidence="1">
    <location>
        <begin position="705"/>
        <end position="723"/>
    </location>
</feature>
<feature type="region of interest" description="Disordered" evidence="1">
    <location>
        <begin position="855"/>
        <end position="892"/>
    </location>
</feature>
<feature type="region of interest" description="Disordered" evidence="1">
    <location>
        <begin position="937"/>
        <end position="985"/>
    </location>
</feature>
<evidence type="ECO:0000256" key="1">
    <source>
        <dbReference type="SAM" id="MobiDB-lite"/>
    </source>
</evidence>
<feature type="region of interest" description="Disordered" evidence="1">
    <location>
        <begin position="432"/>
        <end position="479"/>
    </location>
</feature>
<feature type="compositionally biased region" description="Low complexity" evidence="1">
    <location>
        <begin position="130"/>
        <end position="139"/>
    </location>
</feature>
<dbReference type="OrthoDB" id="5288142at2759"/>
<dbReference type="EMBL" id="MU251356">
    <property type="protein sequence ID" value="KAG9239711.1"/>
    <property type="molecule type" value="Genomic_DNA"/>
</dbReference>
<comment type="caution">
    <text evidence="2">The sequence shown here is derived from an EMBL/GenBank/DDBJ whole genome shotgun (WGS) entry which is preliminary data.</text>
</comment>
<feature type="region of interest" description="Disordered" evidence="1">
    <location>
        <begin position="237"/>
        <end position="266"/>
    </location>
</feature>